<dbReference type="GO" id="GO:0005509">
    <property type="term" value="F:calcium ion binding"/>
    <property type="evidence" value="ECO:0007669"/>
    <property type="project" value="InterPro"/>
</dbReference>
<keyword evidence="4" id="KW-1185">Reference proteome</keyword>
<dbReference type="PROSITE" id="PS50222">
    <property type="entry name" value="EF_HAND_2"/>
    <property type="match status" value="1"/>
</dbReference>
<dbReference type="InterPro" id="IPR002048">
    <property type="entry name" value="EF_hand_dom"/>
</dbReference>
<evidence type="ECO:0000313" key="3">
    <source>
        <dbReference type="EMBL" id="PON39606.1"/>
    </source>
</evidence>
<organism evidence="3 4">
    <name type="scientific">Parasponia andersonii</name>
    <name type="common">Sponia andersonii</name>
    <dbReference type="NCBI Taxonomy" id="3476"/>
    <lineage>
        <taxon>Eukaryota</taxon>
        <taxon>Viridiplantae</taxon>
        <taxon>Streptophyta</taxon>
        <taxon>Embryophyta</taxon>
        <taxon>Tracheophyta</taxon>
        <taxon>Spermatophyta</taxon>
        <taxon>Magnoliopsida</taxon>
        <taxon>eudicotyledons</taxon>
        <taxon>Gunneridae</taxon>
        <taxon>Pentapetalae</taxon>
        <taxon>rosids</taxon>
        <taxon>fabids</taxon>
        <taxon>Rosales</taxon>
        <taxon>Cannabaceae</taxon>
        <taxon>Parasponia</taxon>
    </lineage>
</organism>
<name>A0A2P5AST0_PARAD</name>
<accession>A0A2P5AST0</accession>
<feature type="domain" description="EF-hand" evidence="2">
    <location>
        <begin position="29"/>
        <end position="64"/>
    </location>
</feature>
<evidence type="ECO:0000259" key="2">
    <source>
        <dbReference type="PROSITE" id="PS50222"/>
    </source>
</evidence>
<protein>
    <submittedName>
        <fullName evidence="3">Parvalbumin</fullName>
    </submittedName>
</protein>
<dbReference type="AlphaFoldDB" id="A0A2P5AST0"/>
<evidence type="ECO:0000313" key="4">
    <source>
        <dbReference type="Proteomes" id="UP000237105"/>
    </source>
</evidence>
<dbReference type="EMBL" id="JXTB01000461">
    <property type="protein sequence ID" value="PON39606.1"/>
    <property type="molecule type" value="Genomic_DNA"/>
</dbReference>
<sequence length="107" mass="12025">MVFNFNPIGVLDEVSNTKNKGGGQAALPWSNDQLTKVFRSYDSNNDGQLSWGELRAAFKYLGSHCSYFRTGQAFNYADENMDGFIDLSNVELSELVTYAYSRGYKVI</sequence>
<dbReference type="SUPFAM" id="SSF47473">
    <property type="entry name" value="EF-hand"/>
    <property type="match status" value="1"/>
</dbReference>
<reference evidence="4" key="1">
    <citation type="submission" date="2016-06" db="EMBL/GenBank/DDBJ databases">
        <title>Parallel loss of symbiosis genes in relatives of nitrogen-fixing non-legume Parasponia.</title>
        <authorList>
            <person name="Van Velzen R."/>
            <person name="Holmer R."/>
            <person name="Bu F."/>
            <person name="Rutten L."/>
            <person name="Van Zeijl A."/>
            <person name="Liu W."/>
            <person name="Santuari L."/>
            <person name="Cao Q."/>
            <person name="Sharma T."/>
            <person name="Shen D."/>
            <person name="Roswanjaya Y."/>
            <person name="Wardhani T."/>
            <person name="Kalhor M.S."/>
            <person name="Jansen J."/>
            <person name="Van den Hoogen J."/>
            <person name="Gungor B."/>
            <person name="Hartog M."/>
            <person name="Hontelez J."/>
            <person name="Verver J."/>
            <person name="Yang W.-C."/>
            <person name="Schijlen E."/>
            <person name="Repin R."/>
            <person name="Schilthuizen M."/>
            <person name="Schranz E."/>
            <person name="Heidstra R."/>
            <person name="Miyata K."/>
            <person name="Fedorova E."/>
            <person name="Kohlen W."/>
            <person name="Bisseling T."/>
            <person name="Smit S."/>
            <person name="Geurts R."/>
        </authorList>
    </citation>
    <scope>NUCLEOTIDE SEQUENCE [LARGE SCALE GENOMIC DNA]</scope>
    <source>
        <strain evidence="4">cv. WU1-14</strain>
    </source>
</reference>
<dbReference type="InterPro" id="IPR018247">
    <property type="entry name" value="EF_Hand_1_Ca_BS"/>
</dbReference>
<dbReference type="Gene3D" id="1.10.238.10">
    <property type="entry name" value="EF-hand"/>
    <property type="match status" value="1"/>
</dbReference>
<dbReference type="InterPro" id="IPR011992">
    <property type="entry name" value="EF-hand-dom_pair"/>
</dbReference>
<comment type="caution">
    <text evidence="3">The sequence shown here is derived from an EMBL/GenBank/DDBJ whole genome shotgun (WGS) entry which is preliminary data.</text>
</comment>
<gene>
    <name evidence="3" type="ORF">PanWU01x14_303860</name>
</gene>
<keyword evidence="1" id="KW-0106">Calcium</keyword>
<dbReference type="Pfam" id="PF13202">
    <property type="entry name" value="EF-hand_5"/>
    <property type="match status" value="1"/>
</dbReference>
<proteinExistence type="predicted"/>
<dbReference type="Pfam" id="PF13405">
    <property type="entry name" value="EF-hand_6"/>
    <property type="match status" value="1"/>
</dbReference>
<dbReference type="OrthoDB" id="26525at2759"/>
<dbReference type="PROSITE" id="PS00018">
    <property type="entry name" value="EF_HAND_1"/>
    <property type="match status" value="1"/>
</dbReference>
<dbReference type="CDD" id="cd00051">
    <property type="entry name" value="EFh"/>
    <property type="match status" value="1"/>
</dbReference>
<dbReference type="Proteomes" id="UP000237105">
    <property type="component" value="Unassembled WGS sequence"/>
</dbReference>
<evidence type="ECO:0000256" key="1">
    <source>
        <dbReference type="ARBA" id="ARBA00022837"/>
    </source>
</evidence>